<gene>
    <name evidence="6" type="ORF">AMTR_s00061p00116100</name>
</gene>
<protein>
    <recommendedName>
        <fullName evidence="5">Disease resistance N-terminal domain-containing protein</fullName>
    </recommendedName>
</protein>
<accession>U5DFA1</accession>
<dbReference type="HOGENOM" id="CLU_000837_29_2_1"/>
<evidence type="ECO:0000259" key="5">
    <source>
        <dbReference type="Pfam" id="PF18052"/>
    </source>
</evidence>
<dbReference type="InterPro" id="IPR041118">
    <property type="entry name" value="Rx_N"/>
</dbReference>
<dbReference type="AlphaFoldDB" id="U5DFA1"/>
<feature type="region of interest" description="Disordered" evidence="4">
    <location>
        <begin position="132"/>
        <end position="170"/>
    </location>
</feature>
<dbReference type="GO" id="GO:0006952">
    <property type="term" value="P:defense response"/>
    <property type="evidence" value="ECO:0007669"/>
    <property type="project" value="UniProtKB-KW"/>
</dbReference>
<name>U5DFA1_AMBTC</name>
<evidence type="ECO:0000256" key="2">
    <source>
        <dbReference type="ARBA" id="ARBA00022741"/>
    </source>
</evidence>
<dbReference type="CDD" id="cd14798">
    <property type="entry name" value="RX-CC_like"/>
    <property type="match status" value="1"/>
</dbReference>
<dbReference type="Gene3D" id="1.20.5.4130">
    <property type="match status" value="1"/>
</dbReference>
<evidence type="ECO:0000313" key="7">
    <source>
        <dbReference type="Proteomes" id="UP000017836"/>
    </source>
</evidence>
<evidence type="ECO:0000313" key="6">
    <source>
        <dbReference type="EMBL" id="ERN19083.1"/>
    </source>
</evidence>
<dbReference type="OMA" id="KACHHIA"/>
<dbReference type="PANTHER" id="PTHR19338">
    <property type="entry name" value="TRANSLOCASE OF INNER MITOCHONDRIAL MEMBRANE 13 HOMOLOG"/>
    <property type="match status" value="1"/>
</dbReference>
<dbReference type="PANTHER" id="PTHR19338:SF32">
    <property type="entry name" value="OS06G0287500 PROTEIN"/>
    <property type="match status" value="1"/>
</dbReference>
<dbReference type="Proteomes" id="UP000017836">
    <property type="component" value="Unassembled WGS sequence"/>
</dbReference>
<keyword evidence="1" id="KW-0677">Repeat</keyword>
<dbReference type="GO" id="GO:0000166">
    <property type="term" value="F:nucleotide binding"/>
    <property type="evidence" value="ECO:0007669"/>
    <property type="project" value="UniProtKB-KW"/>
</dbReference>
<evidence type="ECO:0000256" key="4">
    <source>
        <dbReference type="SAM" id="MobiDB-lite"/>
    </source>
</evidence>
<keyword evidence="7" id="KW-1185">Reference proteome</keyword>
<dbReference type="EMBL" id="KI392075">
    <property type="protein sequence ID" value="ERN19083.1"/>
    <property type="molecule type" value="Genomic_DNA"/>
</dbReference>
<keyword evidence="3" id="KW-0611">Plant defense</keyword>
<dbReference type="eggNOG" id="KOG4658">
    <property type="taxonomic scope" value="Eukaryota"/>
</dbReference>
<proteinExistence type="predicted"/>
<sequence length="170" mass="19906">MAEAVATFLLERLNNFIINESQLLFGVPKDSVWIGDVLQRMKGFLQSADKRKVTDEELKDWVRRVREVSYDADDILDEFIIQMKNLQQHGGQNRCLNFAEKLKVRHKFATEIQSIRRRVQEISDGRSRYQLEAKQEEGTSSNDSIEHWQDPRLTFSSMEEDDITAIDSRK</sequence>
<evidence type="ECO:0000256" key="3">
    <source>
        <dbReference type="ARBA" id="ARBA00022821"/>
    </source>
</evidence>
<feature type="domain" description="Disease resistance N-terminal" evidence="5">
    <location>
        <begin position="6"/>
        <end position="93"/>
    </location>
</feature>
<reference evidence="7" key="1">
    <citation type="journal article" date="2013" name="Science">
        <title>The Amborella genome and the evolution of flowering plants.</title>
        <authorList>
            <consortium name="Amborella Genome Project"/>
        </authorList>
    </citation>
    <scope>NUCLEOTIDE SEQUENCE [LARGE SCALE GENOMIC DNA]</scope>
</reference>
<organism evidence="6 7">
    <name type="scientific">Amborella trichopoda</name>
    <dbReference type="NCBI Taxonomy" id="13333"/>
    <lineage>
        <taxon>Eukaryota</taxon>
        <taxon>Viridiplantae</taxon>
        <taxon>Streptophyta</taxon>
        <taxon>Embryophyta</taxon>
        <taxon>Tracheophyta</taxon>
        <taxon>Spermatophyta</taxon>
        <taxon>Magnoliopsida</taxon>
        <taxon>Amborellales</taxon>
        <taxon>Amborellaceae</taxon>
        <taxon>Amborella</taxon>
    </lineage>
</organism>
<evidence type="ECO:0000256" key="1">
    <source>
        <dbReference type="ARBA" id="ARBA00022737"/>
    </source>
</evidence>
<dbReference type="Pfam" id="PF18052">
    <property type="entry name" value="Rx_N"/>
    <property type="match status" value="1"/>
</dbReference>
<dbReference type="Gramene" id="ERN19083">
    <property type="protein sequence ID" value="ERN19083"/>
    <property type="gene ID" value="AMTR_s00061p00116100"/>
</dbReference>
<keyword evidence="2" id="KW-0547">Nucleotide-binding</keyword>
<dbReference type="InterPro" id="IPR038005">
    <property type="entry name" value="RX-like_CC"/>
</dbReference>